<dbReference type="AlphaFoldDB" id="A0A6P6VK12"/>
<evidence type="ECO:0000313" key="1">
    <source>
        <dbReference type="Proteomes" id="UP001652660"/>
    </source>
</evidence>
<reference evidence="1" key="1">
    <citation type="journal article" date="2025" name="Foods">
        <title>Unveiling the Microbial Signatures of Arabica Coffee Cherries: Insights into Ripeness Specific Diversity, Functional Traits, and Implications for Quality and Safety.</title>
        <authorList>
            <consortium name="RefSeq"/>
            <person name="Tenea G.N."/>
            <person name="Cifuentes V."/>
            <person name="Reyes P."/>
            <person name="Cevallos-Vallejos M."/>
        </authorList>
    </citation>
    <scope>NUCLEOTIDE SEQUENCE [LARGE SCALE GENOMIC DNA]</scope>
</reference>
<proteinExistence type="predicted"/>
<organism evidence="1 2">
    <name type="scientific">Coffea arabica</name>
    <name type="common">Arabian coffee</name>
    <dbReference type="NCBI Taxonomy" id="13443"/>
    <lineage>
        <taxon>Eukaryota</taxon>
        <taxon>Viridiplantae</taxon>
        <taxon>Streptophyta</taxon>
        <taxon>Embryophyta</taxon>
        <taxon>Tracheophyta</taxon>
        <taxon>Spermatophyta</taxon>
        <taxon>Magnoliopsida</taxon>
        <taxon>eudicotyledons</taxon>
        <taxon>Gunneridae</taxon>
        <taxon>Pentapetalae</taxon>
        <taxon>asterids</taxon>
        <taxon>lamiids</taxon>
        <taxon>Gentianales</taxon>
        <taxon>Rubiaceae</taxon>
        <taxon>Ixoroideae</taxon>
        <taxon>Gardenieae complex</taxon>
        <taxon>Bertiereae - Coffeeae clade</taxon>
        <taxon>Coffeeae</taxon>
        <taxon>Coffea</taxon>
    </lineage>
</organism>
<name>A0A6P6VK12_COFAR</name>
<gene>
    <name evidence="2" type="primary">LOC113724655</name>
</gene>
<dbReference type="Proteomes" id="UP001652660">
    <property type="component" value="Chromosome 2c"/>
</dbReference>
<dbReference type="RefSeq" id="XP_027103338.1">
    <property type="nucleotide sequence ID" value="XM_027247537.1"/>
</dbReference>
<accession>A0A6P6VK12</accession>
<dbReference type="GeneID" id="113724655"/>
<reference evidence="2" key="2">
    <citation type="submission" date="2025-08" db="UniProtKB">
        <authorList>
            <consortium name="RefSeq"/>
        </authorList>
    </citation>
    <scope>IDENTIFICATION</scope>
    <source>
        <tissue evidence="2">Leaves</tissue>
    </source>
</reference>
<protein>
    <recommendedName>
        <fullName evidence="3">Reverse transcriptase domain-containing protein</fullName>
    </recommendedName>
</protein>
<dbReference type="OrthoDB" id="1743666at2759"/>
<evidence type="ECO:0000313" key="2">
    <source>
        <dbReference type="RefSeq" id="XP_027103338.1"/>
    </source>
</evidence>
<sequence length="144" mass="16726">MLRRAEDMKQISRISIRRRGPSASHLFFADDTLIFWKAIPSQAEELMKILAKHEKGSGQRIDFDKSFVFFNKNVPEEKQVKSVGWETFRRLAKDQNRRANLPDMWGRNTCSFSAIKQRKSKDWLHCNGMDLQIIEKISINGGVA</sequence>
<keyword evidence="1" id="KW-1185">Reference proteome</keyword>
<evidence type="ECO:0008006" key="3">
    <source>
        <dbReference type="Google" id="ProtNLM"/>
    </source>
</evidence>